<feature type="domain" description="N-acetyltransferase" evidence="4">
    <location>
        <begin position="99"/>
        <end position="245"/>
    </location>
</feature>
<dbReference type="GO" id="GO:0008080">
    <property type="term" value="F:N-acetyltransferase activity"/>
    <property type="evidence" value="ECO:0007669"/>
    <property type="project" value="InterPro"/>
</dbReference>
<dbReference type="Pfam" id="PF00583">
    <property type="entry name" value="Acetyltransf_1"/>
    <property type="match status" value="1"/>
</dbReference>
<dbReference type="EMBL" id="SJOI01000001">
    <property type="protein sequence ID" value="TCL05090.1"/>
    <property type="molecule type" value="Genomic_DNA"/>
</dbReference>
<dbReference type="OrthoDB" id="6057229at2"/>
<comment type="caution">
    <text evidence="3">Lacks conserved residue(s) required for the propagation of feature annotation.</text>
</comment>
<dbReference type="GO" id="GO:0009246">
    <property type="term" value="P:enterobacterial common antigen biosynthetic process"/>
    <property type="evidence" value="ECO:0007669"/>
    <property type="project" value="UniProtKB-UniRule"/>
</dbReference>
<name>A0A4R1NLJ3_9GAMM</name>
<dbReference type="EC" id="2.3.1.210" evidence="3"/>
<dbReference type="InterPro" id="IPR016181">
    <property type="entry name" value="Acyl_CoA_acyltransferase"/>
</dbReference>
<dbReference type="PANTHER" id="PTHR43877">
    <property type="entry name" value="AMINOALKYLPHOSPHONATE N-ACETYLTRANSFERASE-RELATED-RELATED"/>
    <property type="match status" value="1"/>
</dbReference>
<keyword evidence="2 3" id="KW-0012">Acyltransferase</keyword>
<comment type="function">
    <text evidence="3">Catalyzes the acetylation of dTDP-fucosamine (dTDP-4-amino-4,6-dideoxy-D-galactose) to dTDP-Fuc4NAc, which is utilized in the biosynthesis of the enterobacterial common antigen (ECA).</text>
</comment>
<dbReference type="AlphaFoldDB" id="A0A4R1NLJ3"/>
<dbReference type="UniPathway" id="UPA00566"/>
<comment type="catalytic activity">
    <reaction evidence="3">
        <text>dTDP-4-amino-4,6-dideoxy-alpha-D-galactose + acetyl-CoA = dTDP-4-acetamido-4,6-dideoxy-alpha-D-galactose + CoA + H(+)</text>
        <dbReference type="Rhea" id="RHEA:34443"/>
        <dbReference type="ChEBI" id="CHEBI:15378"/>
        <dbReference type="ChEBI" id="CHEBI:57287"/>
        <dbReference type="ChEBI" id="CHEBI:57288"/>
        <dbReference type="ChEBI" id="CHEBI:68492"/>
        <dbReference type="ChEBI" id="CHEBI:68493"/>
        <dbReference type="EC" id="2.3.1.210"/>
    </reaction>
</comment>
<feature type="binding site" evidence="3">
    <location>
        <position position="222"/>
    </location>
    <ligand>
        <name>acetyl-CoA</name>
        <dbReference type="ChEBI" id="CHEBI:57288"/>
    </ligand>
</feature>
<dbReference type="PANTHER" id="PTHR43877:SF2">
    <property type="entry name" value="AMINOALKYLPHOSPHONATE N-ACETYLTRANSFERASE-RELATED"/>
    <property type="match status" value="1"/>
</dbReference>
<evidence type="ECO:0000256" key="3">
    <source>
        <dbReference type="HAMAP-Rule" id="MF_02027"/>
    </source>
</evidence>
<comment type="subunit">
    <text evidence="3">Homodimer.</text>
</comment>
<proteinExistence type="inferred from homology"/>
<comment type="similarity">
    <text evidence="3">Belongs to the WecD family.</text>
</comment>
<comment type="pathway">
    <text evidence="3">Bacterial outer membrane biogenesis; enterobacterial common antigen biosynthesis.</text>
</comment>
<dbReference type="InterPro" id="IPR012752">
    <property type="entry name" value="AcTrfase_WecD"/>
</dbReference>
<evidence type="ECO:0000313" key="6">
    <source>
        <dbReference type="Proteomes" id="UP000294555"/>
    </source>
</evidence>
<feature type="active site" description="Proton donor" evidence="3">
    <location>
        <position position="229"/>
    </location>
</feature>
<dbReference type="NCBIfam" id="TIGR02382">
    <property type="entry name" value="wecD_rffC"/>
    <property type="match status" value="1"/>
</dbReference>
<dbReference type="HAMAP" id="MF_02027">
    <property type="entry name" value="WecD_RffC"/>
    <property type="match status" value="1"/>
</dbReference>
<evidence type="ECO:0000259" key="4">
    <source>
        <dbReference type="PROSITE" id="PS51186"/>
    </source>
</evidence>
<dbReference type="SUPFAM" id="SSF55729">
    <property type="entry name" value="Acyl-CoA N-acyltransferases (Nat)"/>
    <property type="match status" value="1"/>
</dbReference>
<dbReference type="CDD" id="cd04301">
    <property type="entry name" value="NAT_SF"/>
    <property type="match status" value="1"/>
</dbReference>
<comment type="caution">
    <text evidence="5">The sequence shown here is derived from an EMBL/GenBank/DDBJ whole genome shotgun (WGS) entry which is preliminary data.</text>
</comment>
<accession>A0A4R1NLJ3</accession>
<protein>
    <recommendedName>
        <fullName evidence="3">dTDP-fucosamine acetyltransferase</fullName>
        <ecNumber evidence="3">2.3.1.210</ecNumber>
    </recommendedName>
    <alternativeName>
        <fullName evidence="3">TDP-fucosamine acetyltransferase</fullName>
    </alternativeName>
    <alternativeName>
        <fullName evidence="3">dTDP-4-amino-4,6-dideoxy-D-galactose acyltransferase</fullName>
    </alternativeName>
</protein>
<sequence length="245" mass="26361">MPVHANIEPLRWESDFFGFASGKLVFDPAAPPVSSAGLDAFKIVQAKVAAQCPQQLDALAALGFRLVEGETDLSVEITPTLKPAKDKNVQSEANSGLPAEIRLAGAADIPALRVMASTAFTLSRFREPWYSSADSSRFYALWAENAVLGRFDHCCLVAGPPGAVIGMVTLRDISAGEARIGLLAVDPLFGGRGIGRLLFNAAQDWCRDRHKKRLRVATQTGNIAALRLYIACGATIDGAAYWLYR</sequence>
<dbReference type="NCBIfam" id="NF008212">
    <property type="entry name" value="PRK10975.1"/>
    <property type="match status" value="1"/>
</dbReference>
<keyword evidence="6" id="KW-1185">Reference proteome</keyword>
<keyword evidence="1 3" id="KW-0808">Transferase</keyword>
<gene>
    <name evidence="3" type="primary">wecD</name>
    <name evidence="5" type="ORF">EZJ58_3251</name>
</gene>
<evidence type="ECO:0000256" key="1">
    <source>
        <dbReference type="ARBA" id="ARBA00022679"/>
    </source>
</evidence>
<dbReference type="PROSITE" id="PS51186">
    <property type="entry name" value="GNAT"/>
    <property type="match status" value="1"/>
</dbReference>
<organism evidence="5 6">
    <name type="scientific">Sodalis ligni</name>
    <dbReference type="NCBI Taxonomy" id="2697027"/>
    <lineage>
        <taxon>Bacteria</taxon>
        <taxon>Pseudomonadati</taxon>
        <taxon>Pseudomonadota</taxon>
        <taxon>Gammaproteobacteria</taxon>
        <taxon>Enterobacterales</taxon>
        <taxon>Bruguierivoracaceae</taxon>
        <taxon>Sodalis</taxon>
    </lineage>
</organism>
<evidence type="ECO:0000313" key="5">
    <source>
        <dbReference type="EMBL" id="TCL05090.1"/>
    </source>
</evidence>
<dbReference type="InterPro" id="IPR000182">
    <property type="entry name" value="GNAT_dom"/>
</dbReference>
<dbReference type="Proteomes" id="UP000294555">
    <property type="component" value="Unassembled WGS sequence"/>
</dbReference>
<dbReference type="Gene3D" id="3.40.630.30">
    <property type="match status" value="1"/>
</dbReference>
<dbReference type="InterPro" id="IPR050832">
    <property type="entry name" value="Bact_Acetyltransf"/>
</dbReference>
<reference evidence="5 6" key="1">
    <citation type="submission" date="2019-02" db="EMBL/GenBank/DDBJ databases">
        <title>Investigation of anaerobic lignin degradation for improved lignocellulosic biofuels.</title>
        <authorList>
            <person name="Deangelis K."/>
        </authorList>
    </citation>
    <scope>NUCLEOTIDE SEQUENCE [LARGE SCALE GENOMIC DNA]</scope>
    <source>
        <strain evidence="5 6">159R</strain>
    </source>
</reference>
<evidence type="ECO:0000256" key="2">
    <source>
        <dbReference type="ARBA" id="ARBA00023315"/>
    </source>
</evidence>
<dbReference type="RefSeq" id="WP_132923822.1">
    <property type="nucleotide sequence ID" value="NZ_SJOI01000001.1"/>
</dbReference>